<keyword evidence="7" id="KW-0406">Ion transport</keyword>
<sequence>MRPSSVLLTATASLLALAATSARAADAASAPAAETAPAPAADPMVDADGSPLGTIVVNGEKREVNLQTAPIAISTVSADALRQRNATELADLNGFVPGLTVTKSEGNERVIAIRGVGYETAQNPNSQPGVAFHIDGVYIAHVVALNQDLLDVDHVEVLRGPQGTVFGQTSTGGAVNVITRKPVLGEYTGEAQLSYGNYNYVRAMGTLNVPIAETLALRGTVQYLRHDGYGYAVGVPGYAKYPLDDANNIGGHVSLLWQPSPDTSVTLSAQSFDASHNAALQKCLLCSTDPAAGSTTYIADPNADPRVVSQDFGGKYVTKTRMAYLSIAQTIDDKVVLKSVTAYQYLNKNQSGDNDRFIYANYHDNIVKWQDMSSTWTQEISASSTPNKSLEWVVGGFYLRQHALQNIMEYTTGGFSIDPATGQAVSFQTDSPYQHTSWAGYGQAIFHATDTLDLIAGARYSWDKISAQPVQYFATVPERIATSDALTGKVSVQYQVTPTNMLYVTGSKGYKPSGVTFAGNSIFVKSTYAKETVWAAEVGSKNEFFDKTLRLNVAGYYYWYKDFQFTAEDPVPFAGGTANIPRAQTYGVEFETTWAPTKQLRFDGTLALAEGKFHGDYYTIDKQTAQDIRATTYAALGYPPGWYYDPRVIAAVIAASTNTNGKKIPKLPGVQGSFAATYTAPVGPGELMLRGEVIYRGKFNSRIFNVPQFDTVPSYTIGNLMIQYQPDASPFTFSVTGTNITDKAGVSNKFADPYGSGTTSVEYIPPRQVFATVGYKF</sequence>
<evidence type="ECO:0000256" key="10">
    <source>
        <dbReference type="ARBA" id="ARBA00023237"/>
    </source>
</evidence>
<feature type="chain" id="PRO_5045095625" evidence="13">
    <location>
        <begin position="25"/>
        <end position="777"/>
    </location>
</feature>
<dbReference type="Pfam" id="PF07715">
    <property type="entry name" value="Plug"/>
    <property type="match status" value="1"/>
</dbReference>
<dbReference type="CDD" id="cd01347">
    <property type="entry name" value="ligand_gated_channel"/>
    <property type="match status" value="1"/>
</dbReference>
<name>A0ABU1MIC1_9SPHN</name>
<keyword evidence="13" id="KW-0732">Signal</keyword>
<accession>A0ABU1MIC1</accession>
<comment type="caution">
    <text evidence="16">The sequence shown here is derived from an EMBL/GenBank/DDBJ whole genome shotgun (WGS) entry which is preliminary data.</text>
</comment>
<organism evidence="16 17">
    <name type="scientific">Novosphingobium capsulatum</name>
    <dbReference type="NCBI Taxonomy" id="13688"/>
    <lineage>
        <taxon>Bacteria</taxon>
        <taxon>Pseudomonadati</taxon>
        <taxon>Pseudomonadota</taxon>
        <taxon>Alphaproteobacteria</taxon>
        <taxon>Sphingomonadales</taxon>
        <taxon>Sphingomonadaceae</taxon>
        <taxon>Novosphingobium</taxon>
    </lineage>
</organism>
<evidence type="ECO:0000256" key="6">
    <source>
        <dbReference type="ARBA" id="ARBA00023004"/>
    </source>
</evidence>
<evidence type="ECO:0000256" key="2">
    <source>
        <dbReference type="ARBA" id="ARBA00022448"/>
    </source>
</evidence>
<dbReference type="PROSITE" id="PS52016">
    <property type="entry name" value="TONB_DEPENDENT_REC_3"/>
    <property type="match status" value="1"/>
</dbReference>
<feature type="domain" description="TonB-dependent receptor plug" evidence="15">
    <location>
        <begin position="66"/>
        <end position="174"/>
    </location>
</feature>
<dbReference type="EMBL" id="JAVDRD010000002">
    <property type="protein sequence ID" value="MDR6510078.1"/>
    <property type="molecule type" value="Genomic_DNA"/>
</dbReference>
<dbReference type="Pfam" id="PF00593">
    <property type="entry name" value="TonB_dep_Rec_b-barrel"/>
    <property type="match status" value="1"/>
</dbReference>
<dbReference type="InterPro" id="IPR039426">
    <property type="entry name" value="TonB-dep_rcpt-like"/>
</dbReference>
<gene>
    <name evidence="16" type="ORF">J2792_000938</name>
</gene>
<dbReference type="InterPro" id="IPR036942">
    <property type="entry name" value="Beta-barrel_TonB_sf"/>
</dbReference>
<keyword evidence="10 11" id="KW-0998">Cell outer membrane</keyword>
<dbReference type="Gene3D" id="2.40.170.20">
    <property type="entry name" value="TonB-dependent receptor, beta-barrel domain"/>
    <property type="match status" value="1"/>
</dbReference>
<reference evidence="16 17" key="1">
    <citation type="submission" date="2023-07" db="EMBL/GenBank/DDBJ databases">
        <title>Sorghum-associated microbial communities from plants grown in Nebraska, USA.</title>
        <authorList>
            <person name="Schachtman D."/>
        </authorList>
    </citation>
    <scope>NUCLEOTIDE SEQUENCE [LARGE SCALE GENOMIC DNA]</scope>
    <source>
        <strain evidence="16 17">DS1027</strain>
    </source>
</reference>
<feature type="signal peptide" evidence="13">
    <location>
        <begin position="1"/>
        <end position="24"/>
    </location>
</feature>
<keyword evidence="2 11" id="KW-0813">Transport</keyword>
<evidence type="ECO:0000256" key="13">
    <source>
        <dbReference type="SAM" id="SignalP"/>
    </source>
</evidence>
<evidence type="ECO:0000256" key="4">
    <source>
        <dbReference type="ARBA" id="ARBA00022496"/>
    </source>
</evidence>
<evidence type="ECO:0000313" key="16">
    <source>
        <dbReference type="EMBL" id="MDR6510078.1"/>
    </source>
</evidence>
<proteinExistence type="inferred from homology"/>
<evidence type="ECO:0000256" key="7">
    <source>
        <dbReference type="ARBA" id="ARBA00023065"/>
    </source>
</evidence>
<dbReference type="InterPro" id="IPR000531">
    <property type="entry name" value="Beta-barrel_TonB"/>
</dbReference>
<dbReference type="InterPro" id="IPR012910">
    <property type="entry name" value="Plug_dom"/>
</dbReference>
<keyword evidence="4" id="KW-0410">Iron transport</keyword>
<evidence type="ECO:0000256" key="8">
    <source>
        <dbReference type="ARBA" id="ARBA00023077"/>
    </source>
</evidence>
<evidence type="ECO:0000256" key="1">
    <source>
        <dbReference type="ARBA" id="ARBA00004571"/>
    </source>
</evidence>
<evidence type="ECO:0000259" key="14">
    <source>
        <dbReference type="Pfam" id="PF00593"/>
    </source>
</evidence>
<keyword evidence="8 12" id="KW-0798">TonB box</keyword>
<evidence type="ECO:0000259" key="15">
    <source>
        <dbReference type="Pfam" id="PF07715"/>
    </source>
</evidence>
<dbReference type="RefSeq" id="WP_309804538.1">
    <property type="nucleotide sequence ID" value="NZ_JAVDRD010000002.1"/>
</dbReference>
<comment type="subcellular location">
    <subcellularLocation>
        <location evidence="1 11">Cell outer membrane</location>
        <topology evidence="1 11">Multi-pass membrane protein</topology>
    </subcellularLocation>
</comment>
<keyword evidence="17" id="KW-1185">Reference proteome</keyword>
<dbReference type="Proteomes" id="UP001184150">
    <property type="component" value="Unassembled WGS sequence"/>
</dbReference>
<evidence type="ECO:0000256" key="12">
    <source>
        <dbReference type="RuleBase" id="RU003357"/>
    </source>
</evidence>
<evidence type="ECO:0000256" key="3">
    <source>
        <dbReference type="ARBA" id="ARBA00022452"/>
    </source>
</evidence>
<comment type="similarity">
    <text evidence="11 12">Belongs to the TonB-dependent receptor family.</text>
</comment>
<keyword evidence="5 11" id="KW-0812">Transmembrane</keyword>
<evidence type="ECO:0000313" key="17">
    <source>
        <dbReference type="Proteomes" id="UP001184150"/>
    </source>
</evidence>
<protein>
    <submittedName>
        <fullName evidence="16">Iron complex outermembrane receptor protein</fullName>
    </submittedName>
</protein>
<dbReference type="PANTHER" id="PTHR32552:SF81">
    <property type="entry name" value="TONB-DEPENDENT OUTER MEMBRANE RECEPTOR"/>
    <property type="match status" value="1"/>
</dbReference>
<keyword evidence="6" id="KW-0408">Iron</keyword>
<feature type="domain" description="TonB-dependent receptor-like beta-barrel" evidence="14">
    <location>
        <begin position="310"/>
        <end position="740"/>
    </location>
</feature>
<evidence type="ECO:0000256" key="9">
    <source>
        <dbReference type="ARBA" id="ARBA00023136"/>
    </source>
</evidence>
<dbReference type="PANTHER" id="PTHR32552">
    <property type="entry name" value="FERRICHROME IRON RECEPTOR-RELATED"/>
    <property type="match status" value="1"/>
</dbReference>
<keyword evidence="9 11" id="KW-0472">Membrane</keyword>
<keyword evidence="16" id="KW-0675">Receptor</keyword>
<dbReference type="SUPFAM" id="SSF56935">
    <property type="entry name" value="Porins"/>
    <property type="match status" value="1"/>
</dbReference>
<evidence type="ECO:0000256" key="11">
    <source>
        <dbReference type="PROSITE-ProRule" id="PRU01360"/>
    </source>
</evidence>
<evidence type="ECO:0000256" key="5">
    <source>
        <dbReference type="ARBA" id="ARBA00022692"/>
    </source>
</evidence>
<keyword evidence="3 11" id="KW-1134">Transmembrane beta strand</keyword>